<dbReference type="STRING" id="1349421.OI18_20740"/>
<dbReference type="PANTHER" id="PTHR11236">
    <property type="entry name" value="AMINOBENZOATE/ANTHRANILATE SYNTHASE"/>
    <property type="match status" value="1"/>
</dbReference>
<dbReference type="EMBL" id="JSVC01000027">
    <property type="protein sequence ID" value="KIC92848.1"/>
    <property type="molecule type" value="Genomic_DNA"/>
</dbReference>
<dbReference type="InterPro" id="IPR019999">
    <property type="entry name" value="Anth_synth_I-like"/>
</dbReference>
<feature type="domain" description="Chorismate-utilising enzyme C-terminal" evidence="1">
    <location>
        <begin position="167"/>
        <end position="424"/>
    </location>
</feature>
<organism evidence="3 4">
    <name type="scientific">Flavihumibacter solisilvae</name>
    <dbReference type="NCBI Taxonomy" id="1349421"/>
    <lineage>
        <taxon>Bacteria</taxon>
        <taxon>Pseudomonadati</taxon>
        <taxon>Bacteroidota</taxon>
        <taxon>Chitinophagia</taxon>
        <taxon>Chitinophagales</taxon>
        <taxon>Chitinophagaceae</taxon>
        <taxon>Flavihumibacter</taxon>
    </lineage>
</organism>
<protein>
    <submittedName>
        <fullName evidence="3">Aminobenzoate synthetase</fullName>
    </submittedName>
</protein>
<dbReference type="PANTHER" id="PTHR11236:SF18">
    <property type="entry name" value="AMINODEOXYCHORISMATE SYNTHASE"/>
    <property type="match status" value="1"/>
</dbReference>
<keyword evidence="4" id="KW-1185">Reference proteome</keyword>
<dbReference type="GO" id="GO:0046820">
    <property type="term" value="F:4-amino-4-deoxychorismate synthase activity"/>
    <property type="evidence" value="ECO:0007669"/>
    <property type="project" value="TreeGrafter"/>
</dbReference>
<proteinExistence type="predicted"/>
<evidence type="ECO:0000259" key="1">
    <source>
        <dbReference type="Pfam" id="PF00425"/>
    </source>
</evidence>
<dbReference type="GO" id="GO:0008153">
    <property type="term" value="P:4-aminobenzoate biosynthetic process"/>
    <property type="evidence" value="ECO:0007669"/>
    <property type="project" value="TreeGrafter"/>
</dbReference>
<evidence type="ECO:0000259" key="2">
    <source>
        <dbReference type="Pfam" id="PF04715"/>
    </source>
</evidence>
<dbReference type="InterPro" id="IPR005801">
    <property type="entry name" value="ADC_synthase"/>
</dbReference>
<dbReference type="GO" id="GO:0005737">
    <property type="term" value="C:cytoplasm"/>
    <property type="evidence" value="ECO:0007669"/>
    <property type="project" value="TreeGrafter"/>
</dbReference>
<dbReference type="Pfam" id="PF04715">
    <property type="entry name" value="Anth_synt_I_N"/>
    <property type="match status" value="1"/>
</dbReference>
<dbReference type="InterPro" id="IPR006805">
    <property type="entry name" value="Anth_synth_I_N"/>
</dbReference>
<reference evidence="3 4" key="1">
    <citation type="submission" date="2014-11" db="EMBL/GenBank/DDBJ databases">
        <title>Genome sequence of Flavihumibacter solisilvae 3-3.</title>
        <authorList>
            <person name="Zhou G."/>
            <person name="Li M."/>
            <person name="Wang G."/>
        </authorList>
    </citation>
    <scope>NUCLEOTIDE SEQUENCE [LARGE SCALE GENOMIC DNA]</scope>
    <source>
        <strain evidence="3 4">3-3</strain>
    </source>
</reference>
<feature type="domain" description="Anthranilate synthase component I N-terminal" evidence="2">
    <location>
        <begin position="85"/>
        <end position="122"/>
    </location>
</feature>
<dbReference type="GO" id="GO:0000162">
    <property type="term" value="P:L-tryptophan biosynthetic process"/>
    <property type="evidence" value="ECO:0007669"/>
    <property type="project" value="TreeGrafter"/>
</dbReference>
<dbReference type="PRINTS" id="PR00095">
    <property type="entry name" value="ANTSNTHASEI"/>
</dbReference>
<name>A0A0C1LBE3_9BACT</name>
<dbReference type="Pfam" id="PF00425">
    <property type="entry name" value="Chorismate_bind"/>
    <property type="match status" value="1"/>
</dbReference>
<dbReference type="AlphaFoldDB" id="A0A0C1LBE3"/>
<sequence>MSTNNISVRQFTGYSLTVTQAVKQQMLDWGNQFNICCFMDNHGYAGKHQRYECILAAGDWKWIRLQSGNAFALLKAFYDHEQDWLFGHFGYDLKQETEQVPSLLPDKTGFPDCYFFVPEHLLFVAGGQLLISSHSASPDRIIQEVLSMPRKQESACPPVTLVAGMDRSEYIQKVEALKAHIHRGDCYEINFCQEFSAGNVVIDPVQTYRRLAGISPNPFSVYYQLNELHLLCASPERFLQVDKGTLLSQPIKGTAPRNPGDAGIDAELAKSLRASSKERSENVMVVDLVRNDLSRVCEPGSVEVEELFGIYTFPQVHQMISTVKGKLRNGLKWIDAVEAGFPMGSMTGAPKKRVVELIEKYELTRRGIFSGAVGYCTPEGDADFNVVIRSIMYNAGSKHLSCLVGSGITWYADPAYEYEECLLKAAAIIKALG</sequence>
<dbReference type="SUPFAM" id="SSF56322">
    <property type="entry name" value="ADC synthase"/>
    <property type="match status" value="1"/>
</dbReference>
<dbReference type="Proteomes" id="UP000031408">
    <property type="component" value="Unassembled WGS sequence"/>
</dbReference>
<evidence type="ECO:0000313" key="4">
    <source>
        <dbReference type="Proteomes" id="UP000031408"/>
    </source>
</evidence>
<dbReference type="Gene3D" id="3.60.120.10">
    <property type="entry name" value="Anthranilate synthase"/>
    <property type="match status" value="1"/>
</dbReference>
<gene>
    <name evidence="3" type="ORF">OI18_20740</name>
</gene>
<dbReference type="InterPro" id="IPR015890">
    <property type="entry name" value="Chorismate_C"/>
</dbReference>
<accession>A0A0C1LBE3</accession>
<evidence type="ECO:0000313" key="3">
    <source>
        <dbReference type="EMBL" id="KIC92848.1"/>
    </source>
</evidence>
<comment type="caution">
    <text evidence="3">The sequence shown here is derived from an EMBL/GenBank/DDBJ whole genome shotgun (WGS) entry which is preliminary data.</text>
</comment>